<dbReference type="Proteomes" id="UP000596063">
    <property type="component" value="Chromosome"/>
</dbReference>
<dbReference type="RefSeq" id="WP_198569712.1">
    <property type="nucleotide sequence ID" value="NZ_CP066167.1"/>
</dbReference>
<dbReference type="PANTHER" id="PTHR34821:SF2">
    <property type="entry name" value="INNER MEMBRANE PROTEIN YDCZ"/>
    <property type="match status" value="1"/>
</dbReference>
<protein>
    <submittedName>
        <fullName evidence="2">DMT family transporter</fullName>
    </submittedName>
</protein>
<keyword evidence="3" id="KW-1185">Reference proteome</keyword>
<accession>A0A7T4R0R8</accession>
<keyword evidence="1" id="KW-0472">Membrane</keyword>
<feature type="transmembrane region" description="Helical" evidence="1">
    <location>
        <begin position="96"/>
        <end position="120"/>
    </location>
</feature>
<dbReference type="KEGG" id="snan:I6N98_18065"/>
<evidence type="ECO:0000256" key="1">
    <source>
        <dbReference type="SAM" id="Phobius"/>
    </source>
</evidence>
<proteinExistence type="predicted"/>
<dbReference type="InterPro" id="IPR006750">
    <property type="entry name" value="YdcZ"/>
</dbReference>
<dbReference type="AlphaFoldDB" id="A0A7T4R0R8"/>
<reference evidence="2 3" key="1">
    <citation type="submission" date="2020-12" db="EMBL/GenBank/DDBJ databases">
        <authorList>
            <person name="Shan Y."/>
        </authorList>
    </citation>
    <scope>NUCLEOTIDE SEQUENCE [LARGE SCALE GENOMIC DNA]</scope>
    <source>
        <strain evidence="3">csc3.9</strain>
    </source>
</reference>
<gene>
    <name evidence="2" type="ORF">I6N98_18065</name>
</gene>
<evidence type="ECO:0000313" key="2">
    <source>
        <dbReference type="EMBL" id="QQD18214.1"/>
    </source>
</evidence>
<feature type="transmembrane region" description="Helical" evidence="1">
    <location>
        <begin position="35"/>
        <end position="56"/>
    </location>
</feature>
<keyword evidence="1" id="KW-0812">Transmembrane</keyword>
<dbReference type="EMBL" id="CP066167">
    <property type="protein sequence ID" value="QQD18214.1"/>
    <property type="molecule type" value="Genomic_DNA"/>
</dbReference>
<keyword evidence="1" id="KW-1133">Transmembrane helix</keyword>
<dbReference type="Pfam" id="PF04657">
    <property type="entry name" value="DMT_YdcZ"/>
    <property type="match status" value="1"/>
</dbReference>
<feature type="transmembrane region" description="Helical" evidence="1">
    <location>
        <begin position="132"/>
        <end position="149"/>
    </location>
</feature>
<name>A0A7T4R0R8_9GAMM</name>
<evidence type="ECO:0000313" key="3">
    <source>
        <dbReference type="Proteomes" id="UP000596063"/>
    </source>
</evidence>
<dbReference type="PANTHER" id="PTHR34821">
    <property type="entry name" value="INNER MEMBRANE PROTEIN YDCZ"/>
    <property type="match status" value="1"/>
</dbReference>
<dbReference type="GO" id="GO:0005886">
    <property type="term" value="C:plasma membrane"/>
    <property type="evidence" value="ECO:0007669"/>
    <property type="project" value="TreeGrafter"/>
</dbReference>
<organism evidence="2 3">
    <name type="scientific">Spongiibacter nanhainus</name>
    <dbReference type="NCBI Taxonomy" id="2794344"/>
    <lineage>
        <taxon>Bacteria</taxon>
        <taxon>Pseudomonadati</taxon>
        <taxon>Pseudomonadota</taxon>
        <taxon>Gammaproteobacteria</taxon>
        <taxon>Cellvibrionales</taxon>
        <taxon>Spongiibacteraceae</taxon>
        <taxon>Spongiibacter</taxon>
    </lineage>
</organism>
<sequence length="150" mass="15415">MNNWIYLAAAIAIGAGISFQPPINGTMARTLGSPLLAATLSMTISLIVVIPLWLLIGKGGGDFSQIKALPWWVLIGGVLGVMFVAGSIVVAPVTGVALFFVCVVAGQLIGSTFIDQIGAFGLETKPVNPMKIIGLVLVLAGAALVQLSNN</sequence>
<feature type="transmembrane region" description="Helical" evidence="1">
    <location>
        <begin position="68"/>
        <end position="90"/>
    </location>
</feature>